<reference evidence="2" key="1">
    <citation type="journal article" date="2020" name="Stud. Mycol.">
        <title>101 Dothideomycetes genomes: a test case for predicting lifestyles and emergence of pathogens.</title>
        <authorList>
            <person name="Haridas S."/>
            <person name="Albert R."/>
            <person name="Binder M."/>
            <person name="Bloem J."/>
            <person name="Labutti K."/>
            <person name="Salamov A."/>
            <person name="Andreopoulos B."/>
            <person name="Baker S."/>
            <person name="Barry K."/>
            <person name="Bills G."/>
            <person name="Bluhm B."/>
            <person name="Cannon C."/>
            <person name="Castanera R."/>
            <person name="Culley D."/>
            <person name="Daum C."/>
            <person name="Ezra D."/>
            <person name="Gonzalez J."/>
            <person name="Henrissat B."/>
            <person name="Kuo A."/>
            <person name="Liang C."/>
            <person name="Lipzen A."/>
            <person name="Lutzoni F."/>
            <person name="Magnuson J."/>
            <person name="Mondo S."/>
            <person name="Nolan M."/>
            <person name="Ohm R."/>
            <person name="Pangilinan J."/>
            <person name="Park H.-J."/>
            <person name="Ramirez L."/>
            <person name="Alfaro M."/>
            <person name="Sun H."/>
            <person name="Tritt A."/>
            <person name="Yoshinaga Y."/>
            <person name="Zwiers L.-H."/>
            <person name="Turgeon B."/>
            <person name="Goodwin S."/>
            <person name="Spatafora J."/>
            <person name="Crous P."/>
            <person name="Grigoriev I."/>
        </authorList>
    </citation>
    <scope>NUCLEOTIDE SEQUENCE</scope>
    <source>
        <strain evidence="2">CBS 116005</strain>
    </source>
</reference>
<gene>
    <name evidence="2" type="ORF">EJ03DRAFT_358144</name>
</gene>
<sequence>MVTKAQTSRAQKPQPAREQAQDNYAEIGELGQPDLSAYCERMDGHLTWFCAAASPPNKRPDPAMPSPIRSKTFEEVSSSELFTGDGDFVPRSARAPFSWSQSPAAVSYAEAGLCCSWAEEDQNKSRKTAAAVATATSEKVISPFSHRGLVQETKGASQEPLSVAYQDPKSKGAKGTKGAEAKGWSIRSSIKIDR</sequence>
<keyword evidence="3" id="KW-1185">Reference proteome</keyword>
<dbReference type="AlphaFoldDB" id="A0A6G1KVP0"/>
<evidence type="ECO:0000256" key="1">
    <source>
        <dbReference type="SAM" id="MobiDB-lite"/>
    </source>
</evidence>
<feature type="region of interest" description="Disordered" evidence="1">
    <location>
        <begin position="143"/>
        <end position="182"/>
    </location>
</feature>
<proteinExistence type="predicted"/>
<name>A0A6G1KVP0_9PEZI</name>
<evidence type="ECO:0000313" key="3">
    <source>
        <dbReference type="Proteomes" id="UP000799436"/>
    </source>
</evidence>
<evidence type="ECO:0000313" key="2">
    <source>
        <dbReference type="EMBL" id="KAF2764392.1"/>
    </source>
</evidence>
<organism evidence="2 3">
    <name type="scientific">Teratosphaeria nubilosa</name>
    <dbReference type="NCBI Taxonomy" id="161662"/>
    <lineage>
        <taxon>Eukaryota</taxon>
        <taxon>Fungi</taxon>
        <taxon>Dikarya</taxon>
        <taxon>Ascomycota</taxon>
        <taxon>Pezizomycotina</taxon>
        <taxon>Dothideomycetes</taxon>
        <taxon>Dothideomycetidae</taxon>
        <taxon>Mycosphaerellales</taxon>
        <taxon>Teratosphaeriaceae</taxon>
        <taxon>Teratosphaeria</taxon>
    </lineage>
</organism>
<dbReference type="EMBL" id="ML995926">
    <property type="protein sequence ID" value="KAF2764392.1"/>
    <property type="molecule type" value="Genomic_DNA"/>
</dbReference>
<feature type="region of interest" description="Disordered" evidence="1">
    <location>
        <begin position="1"/>
        <end position="27"/>
    </location>
</feature>
<protein>
    <submittedName>
        <fullName evidence="2">Uncharacterized protein</fullName>
    </submittedName>
</protein>
<feature type="compositionally biased region" description="Polar residues" evidence="1">
    <location>
        <begin position="1"/>
        <end position="11"/>
    </location>
</feature>
<accession>A0A6G1KVP0</accession>
<dbReference type="Proteomes" id="UP000799436">
    <property type="component" value="Unassembled WGS sequence"/>
</dbReference>